<feature type="transmembrane region" description="Helical" evidence="1">
    <location>
        <begin position="167"/>
        <end position="188"/>
    </location>
</feature>
<accession>A0A8S1FA24</accession>
<proteinExistence type="predicted"/>
<dbReference type="Proteomes" id="UP000494206">
    <property type="component" value="Unassembled WGS sequence"/>
</dbReference>
<protein>
    <submittedName>
        <fullName evidence="2">Uncharacterized protein</fullName>
    </submittedName>
</protein>
<organism evidence="2 3">
    <name type="scientific">Caenorhabditis bovis</name>
    <dbReference type="NCBI Taxonomy" id="2654633"/>
    <lineage>
        <taxon>Eukaryota</taxon>
        <taxon>Metazoa</taxon>
        <taxon>Ecdysozoa</taxon>
        <taxon>Nematoda</taxon>
        <taxon>Chromadorea</taxon>
        <taxon>Rhabditida</taxon>
        <taxon>Rhabditina</taxon>
        <taxon>Rhabditomorpha</taxon>
        <taxon>Rhabditoidea</taxon>
        <taxon>Rhabditidae</taxon>
        <taxon>Peloderinae</taxon>
        <taxon>Caenorhabditis</taxon>
    </lineage>
</organism>
<keyword evidence="1" id="KW-0812">Transmembrane</keyword>
<evidence type="ECO:0000313" key="3">
    <source>
        <dbReference type="Proteomes" id="UP000494206"/>
    </source>
</evidence>
<sequence length="256" mass="28688">MERMFSWLKRKADINVVTYSRFGLPGDEVDDRPPPSKIYVASFDENAPEFRIFRTHSVRAALASAGIGMSACLFLFLSILFEYSQWPNDTSADVGMLVGLLIFITIGVLVHWQVIRGLKLNDSRFLVPSIVSYSSMIIVEIIFLMLLLSHVIGGTFIINHTKDRNQIIMVIIMAAIVIAFQAAMLLSFTRARNFLEKKSTHESEVMVAEKSKQKNPNLQIIYIARGEYVEPRADIAPNTVSSPPPRVILAANDNIA</sequence>
<keyword evidence="1" id="KW-0472">Membrane</keyword>
<evidence type="ECO:0000313" key="2">
    <source>
        <dbReference type="EMBL" id="CAB3407964.1"/>
    </source>
</evidence>
<keyword evidence="3" id="KW-1185">Reference proteome</keyword>
<gene>
    <name evidence="2" type="ORF">CBOVIS_LOCUS9811</name>
</gene>
<feature type="transmembrane region" description="Helical" evidence="1">
    <location>
        <begin position="60"/>
        <end position="81"/>
    </location>
</feature>
<feature type="transmembrane region" description="Helical" evidence="1">
    <location>
        <begin position="93"/>
        <end position="114"/>
    </location>
</feature>
<feature type="transmembrane region" description="Helical" evidence="1">
    <location>
        <begin position="126"/>
        <end position="147"/>
    </location>
</feature>
<name>A0A8S1FA24_9PELO</name>
<keyword evidence="1" id="KW-1133">Transmembrane helix</keyword>
<dbReference type="OrthoDB" id="5799527at2759"/>
<dbReference type="AlphaFoldDB" id="A0A8S1FA24"/>
<comment type="caution">
    <text evidence="2">The sequence shown here is derived from an EMBL/GenBank/DDBJ whole genome shotgun (WGS) entry which is preliminary data.</text>
</comment>
<dbReference type="EMBL" id="CADEPM010000006">
    <property type="protein sequence ID" value="CAB3407964.1"/>
    <property type="molecule type" value="Genomic_DNA"/>
</dbReference>
<reference evidence="2 3" key="1">
    <citation type="submission" date="2020-04" db="EMBL/GenBank/DDBJ databases">
        <authorList>
            <person name="Laetsch R D."/>
            <person name="Stevens L."/>
            <person name="Kumar S."/>
            <person name="Blaxter L. M."/>
        </authorList>
    </citation>
    <scope>NUCLEOTIDE SEQUENCE [LARGE SCALE GENOMIC DNA]</scope>
</reference>
<evidence type="ECO:0000256" key="1">
    <source>
        <dbReference type="SAM" id="Phobius"/>
    </source>
</evidence>